<evidence type="ECO:0000259" key="1">
    <source>
        <dbReference type="Pfam" id="PF24626"/>
    </source>
</evidence>
<name>A0A5A7UR34_CUCMM</name>
<dbReference type="Proteomes" id="UP000321947">
    <property type="component" value="Unassembled WGS sequence"/>
</dbReference>
<organism evidence="2 4">
    <name type="scientific">Cucumis melo var. makuwa</name>
    <name type="common">Oriental melon</name>
    <dbReference type="NCBI Taxonomy" id="1194695"/>
    <lineage>
        <taxon>Eukaryota</taxon>
        <taxon>Viridiplantae</taxon>
        <taxon>Streptophyta</taxon>
        <taxon>Embryophyta</taxon>
        <taxon>Tracheophyta</taxon>
        <taxon>Spermatophyta</taxon>
        <taxon>Magnoliopsida</taxon>
        <taxon>eudicotyledons</taxon>
        <taxon>Gunneridae</taxon>
        <taxon>Pentapetalae</taxon>
        <taxon>rosids</taxon>
        <taxon>fabids</taxon>
        <taxon>Cucurbitales</taxon>
        <taxon>Cucurbitaceae</taxon>
        <taxon>Benincaseae</taxon>
        <taxon>Cucumis</taxon>
    </lineage>
</organism>
<dbReference type="Proteomes" id="UP000321393">
    <property type="component" value="Unassembled WGS sequence"/>
</dbReference>
<dbReference type="Pfam" id="PF24626">
    <property type="entry name" value="SH3_Tf2-1"/>
    <property type="match status" value="1"/>
</dbReference>
<protein>
    <submittedName>
        <fullName evidence="2">Chromo domain-containing protein</fullName>
    </submittedName>
</protein>
<evidence type="ECO:0000313" key="3">
    <source>
        <dbReference type="EMBL" id="TYK22481.1"/>
    </source>
</evidence>
<gene>
    <name evidence="3" type="ORF">E5676_scaffold19523G00160</name>
    <name evidence="2" type="ORF">E6C27_scaffold409G00160</name>
</gene>
<dbReference type="PANTHER" id="PTHR46148">
    <property type="entry name" value="CHROMO DOMAIN-CONTAINING PROTEIN"/>
    <property type="match status" value="1"/>
</dbReference>
<dbReference type="OrthoDB" id="1633836at2759"/>
<comment type="caution">
    <text evidence="2">The sequence shown here is derived from an EMBL/GenBank/DDBJ whole genome shotgun (WGS) entry which is preliminary data.</text>
</comment>
<reference evidence="4 5" key="1">
    <citation type="submission" date="2019-08" db="EMBL/GenBank/DDBJ databases">
        <title>Draft genome sequences of two oriental melons (Cucumis melo L. var makuwa).</title>
        <authorList>
            <person name="Kwon S.-Y."/>
        </authorList>
    </citation>
    <scope>NUCLEOTIDE SEQUENCE [LARGE SCALE GENOMIC DNA]</scope>
    <source>
        <strain evidence="5">cv. Chang Bougi</strain>
        <strain evidence="4">cv. SW 3</strain>
        <tissue evidence="2">Leaf</tissue>
    </source>
</reference>
<dbReference type="PANTHER" id="PTHR46148:SF60">
    <property type="entry name" value="CHROMO DOMAIN-CONTAINING PROTEIN"/>
    <property type="match status" value="1"/>
</dbReference>
<proteinExistence type="predicted"/>
<sequence length="105" mass="12517">MERVGPAAYRLELPIELTGIHDVFHVSMLRKYIPDPSHVLQEQPVELKEYLSYVEEPVLILNRKEQILRNKTIPLIKALWRHHGVEEATWEQEDQMKKRYPILFS</sequence>
<dbReference type="EMBL" id="SSTE01006781">
    <property type="protein sequence ID" value="KAA0058333.1"/>
    <property type="molecule type" value="Genomic_DNA"/>
</dbReference>
<feature type="domain" description="Tf2-1-like SH3-like" evidence="1">
    <location>
        <begin position="1"/>
        <end position="33"/>
    </location>
</feature>
<evidence type="ECO:0000313" key="4">
    <source>
        <dbReference type="Proteomes" id="UP000321393"/>
    </source>
</evidence>
<dbReference type="AlphaFoldDB" id="A0A5A7UR34"/>
<evidence type="ECO:0000313" key="2">
    <source>
        <dbReference type="EMBL" id="KAA0058333.1"/>
    </source>
</evidence>
<dbReference type="EMBL" id="SSTD01004977">
    <property type="protein sequence ID" value="TYK22481.1"/>
    <property type="molecule type" value="Genomic_DNA"/>
</dbReference>
<evidence type="ECO:0000313" key="5">
    <source>
        <dbReference type="Proteomes" id="UP000321947"/>
    </source>
</evidence>
<accession>A0A5A7UR34</accession>
<dbReference type="InterPro" id="IPR056924">
    <property type="entry name" value="SH3_Tf2-1"/>
</dbReference>